<dbReference type="Proteomes" id="UP001149074">
    <property type="component" value="Unassembled WGS sequence"/>
</dbReference>
<dbReference type="GeneID" id="81352682"/>
<gene>
    <name evidence="1" type="ORF">N7532_001209</name>
</gene>
<dbReference type="AlphaFoldDB" id="A0A9W9G216"/>
<keyword evidence="2" id="KW-1185">Reference proteome</keyword>
<reference evidence="1" key="2">
    <citation type="journal article" date="2023" name="IMA Fungus">
        <title>Comparative genomic study of the Penicillium genus elucidates a diverse pangenome and 15 lateral gene transfer events.</title>
        <authorList>
            <person name="Petersen C."/>
            <person name="Sorensen T."/>
            <person name="Nielsen M.R."/>
            <person name="Sondergaard T.E."/>
            <person name="Sorensen J.L."/>
            <person name="Fitzpatrick D.A."/>
            <person name="Frisvad J.C."/>
            <person name="Nielsen K.L."/>
        </authorList>
    </citation>
    <scope>NUCLEOTIDE SEQUENCE</scope>
    <source>
        <strain evidence="1">IBT 30761</strain>
    </source>
</reference>
<organism evidence="1 2">
    <name type="scientific">Penicillium argentinense</name>
    <dbReference type="NCBI Taxonomy" id="1131581"/>
    <lineage>
        <taxon>Eukaryota</taxon>
        <taxon>Fungi</taxon>
        <taxon>Dikarya</taxon>
        <taxon>Ascomycota</taxon>
        <taxon>Pezizomycotina</taxon>
        <taxon>Eurotiomycetes</taxon>
        <taxon>Eurotiomycetidae</taxon>
        <taxon>Eurotiales</taxon>
        <taxon>Aspergillaceae</taxon>
        <taxon>Penicillium</taxon>
    </lineage>
</organism>
<name>A0A9W9G216_9EURO</name>
<comment type="caution">
    <text evidence="1">The sequence shown here is derived from an EMBL/GenBank/DDBJ whole genome shotgun (WGS) entry which is preliminary data.</text>
</comment>
<protein>
    <submittedName>
        <fullName evidence="1">Uncharacterized protein</fullName>
    </submittedName>
</protein>
<proteinExistence type="predicted"/>
<accession>A0A9W9G216</accession>
<evidence type="ECO:0000313" key="1">
    <source>
        <dbReference type="EMBL" id="KAJ5110674.1"/>
    </source>
</evidence>
<evidence type="ECO:0000313" key="2">
    <source>
        <dbReference type="Proteomes" id="UP001149074"/>
    </source>
</evidence>
<sequence>MNSMKKARPLICKYIANIREEGLEATYEGIALPLAAQLTKKELDDALVKIADKGWNKMMKR</sequence>
<dbReference type="RefSeq" id="XP_056478744.1">
    <property type="nucleotide sequence ID" value="XM_056613703.1"/>
</dbReference>
<reference evidence="1" key="1">
    <citation type="submission" date="2022-11" db="EMBL/GenBank/DDBJ databases">
        <authorList>
            <person name="Petersen C."/>
        </authorList>
    </citation>
    <scope>NUCLEOTIDE SEQUENCE</scope>
    <source>
        <strain evidence="1">IBT 30761</strain>
    </source>
</reference>
<dbReference type="EMBL" id="JAPQKI010000002">
    <property type="protein sequence ID" value="KAJ5110674.1"/>
    <property type="molecule type" value="Genomic_DNA"/>
</dbReference>